<sequence>MQQLPNIDDVDHFYLMVEPPFLVMVIVAPHPDARPAEPAVAEPIIDMDLPSPRPALL</sequence>
<proteinExistence type="predicted"/>
<accession>A0A6G6Y8B8</accession>
<dbReference type="KEGG" id="spzr:G5C33_14145"/>
<evidence type="ECO:0000313" key="1">
    <source>
        <dbReference type="EMBL" id="QIG80816.1"/>
    </source>
</evidence>
<keyword evidence="2" id="KW-1185">Reference proteome</keyword>
<name>A0A6G6Y8B8_9SPHN</name>
<dbReference type="Proteomes" id="UP000501568">
    <property type="component" value="Chromosome"/>
</dbReference>
<gene>
    <name evidence="1" type="ORF">G5C33_14145</name>
</gene>
<protein>
    <submittedName>
        <fullName evidence="1">Uncharacterized protein</fullName>
    </submittedName>
</protein>
<dbReference type="EMBL" id="CP049109">
    <property type="protein sequence ID" value="QIG80816.1"/>
    <property type="molecule type" value="Genomic_DNA"/>
</dbReference>
<evidence type="ECO:0000313" key="2">
    <source>
        <dbReference type="Proteomes" id="UP000501568"/>
    </source>
</evidence>
<reference evidence="1 2" key="1">
    <citation type="submission" date="2020-02" db="EMBL/GenBank/DDBJ databases">
        <authorList>
            <person name="Zheng R.K."/>
            <person name="Sun C.M."/>
        </authorList>
    </citation>
    <scope>NUCLEOTIDE SEQUENCE [LARGE SCALE GENOMIC DNA]</scope>
    <source>
        <strain evidence="2">zrk23</strain>
    </source>
</reference>
<organism evidence="1 2">
    <name type="scientific">Stakelama tenebrarum</name>
    <dbReference type="NCBI Taxonomy" id="2711215"/>
    <lineage>
        <taxon>Bacteria</taxon>
        <taxon>Pseudomonadati</taxon>
        <taxon>Pseudomonadota</taxon>
        <taxon>Alphaproteobacteria</taxon>
        <taxon>Sphingomonadales</taxon>
        <taxon>Sphingomonadaceae</taxon>
        <taxon>Stakelama</taxon>
    </lineage>
</organism>
<dbReference type="RefSeq" id="WP_165327824.1">
    <property type="nucleotide sequence ID" value="NZ_CP049109.1"/>
</dbReference>
<dbReference type="AlphaFoldDB" id="A0A6G6Y8B8"/>